<feature type="region of interest" description="Disordered" evidence="4">
    <location>
        <begin position="747"/>
        <end position="823"/>
    </location>
</feature>
<organism evidence="7 8">
    <name type="scientific">Collichthys lucidus</name>
    <name type="common">Big head croaker</name>
    <name type="synonym">Sciaena lucida</name>
    <dbReference type="NCBI Taxonomy" id="240159"/>
    <lineage>
        <taxon>Eukaryota</taxon>
        <taxon>Metazoa</taxon>
        <taxon>Chordata</taxon>
        <taxon>Craniata</taxon>
        <taxon>Vertebrata</taxon>
        <taxon>Euteleostomi</taxon>
        <taxon>Actinopterygii</taxon>
        <taxon>Neopterygii</taxon>
        <taxon>Teleostei</taxon>
        <taxon>Neoteleostei</taxon>
        <taxon>Acanthomorphata</taxon>
        <taxon>Eupercaria</taxon>
        <taxon>Sciaenidae</taxon>
        <taxon>Collichthys</taxon>
    </lineage>
</organism>
<feature type="domain" description="Cyclin C-terminal" evidence="6">
    <location>
        <begin position="223"/>
        <end position="345"/>
    </location>
</feature>
<comment type="subunit">
    <text evidence="2">Interacts with the CDK1 protein kinase to form a serine/threonine kinase holoenzyme complex also known as maturation promoting factor (MPF). The cyclin subunit imparts substrate specificity to the complex.</text>
</comment>
<evidence type="ECO:0000256" key="2">
    <source>
        <dbReference type="ARBA" id="ARBA00025821"/>
    </source>
</evidence>
<dbReference type="Pfam" id="PF00134">
    <property type="entry name" value="Cyclin_N"/>
    <property type="match status" value="1"/>
</dbReference>
<feature type="region of interest" description="Disordered" evidence="4">
    <location>
        <begin position="386"/>
        <end position="461"/>
    </location>
</feature>
<dbReference type="CDD" id="cd20542">
    <property type="entry name" value="CYCLIN_CNTD2"/>
    <property type="match status" value="1"/>
</dbReference>
<keyword evidence="8" id="KW-1185">Reference proteome</keyword>
<feature type="region of interest" description="Disordered" evidence="4">
    <location>
        <begin position="610"/>
        <end position="629"/>
    </location>
</feature>
<evidence type="ECO:0000259" key="5">
    <source>
        <dbReference type="SMART" id="SM00385"/>
    </source>
</evidence>
<dbReference type="InterPro" id="IPR036915">
    <property type="entry name" value="Cyclin-like_sf"/>
</dbReference>
<feature type="domain" description="Cyclin-like" evidence="5">
    <location>
        <begin position="227"/>
        <end position="314"/>
    </location>
</feature>
<feature type="compositionally biased region" description="Basic and acidic residues" evidence="4">
    <location>
        <begin position="570"/>
        <end position="579"/>
    </location>
</feature>
<evidence type="ECO:0000256" key="1">
    <source>
        <dbReference type="ARBA" id="ARBA00023127"/>
    </source>
</evidence>
<evidence type="ECO:0000259" key="6">
    <source>
        <dbReference type="SMART" id="SM01332"/>
    </source>
</evidence>
<dbReference type="PANTHER" id="PTHR34648:SF7">
    <property type="entry name" value="SI:CH211-132B12.7"/>
    <property type="match status" value="1"/>
</dbReference>
<feature type="region of interest" description="Disordered" evidence="4">
    <location>
        <begin position="337"/>
        <end position="363"/>
    </location>
</feature>
<dbReference type="GO" id="GO:0045892">
    <property type="term" value="P:negative regulation of DNA-templated transcription"/>
    <property type="evidence" value="ECO:0007669"/>
    <property type="project" value="InterPro"/>
</dbReference>
<reference evidence="7 8" key="1">
    <citation type="submission" date="2019-01" db="EMBL/GenBank/DDBJ databases">
        <title>Genome Assembly of Collichthys lucidus.</title>
        <authorList>
            <person name="Cai M."/>
            <person name="Xiao S."/>
        </authorList>
    </citation>
    <scope>NUCLEOTIDE SEQUENCE [LARGE SCALE GENOMIC DNA]</scope>
    <source>
        <strain evidence="7">JT15FE1705JMU</strain>
        <tissue evidence="7">Muscle</tissue>
    </source>
</reference>
<dbReference type="Pfam" id="PF15800">
    <property type="entry name" value="CiPC"/>
    <property type="match status" value="2"/>
</dbReference>
<name>A0A4U5V0Y1_COLLU</name>
<feature type="compositionally biased region" description="Low complexity" evidence="4">
    <location>
        <begin position="619"/>
        <end position="629"/>
    </location>
</feature>
<dbReference type="InterPro" id="IPR031602">
    <property type="entry name" value="CIPC"/>
</dbReference>
<feature type="compositionally biased region" description="Polar residues" evidence="4">
    <location>
        <begin position="755"/>
        <end position="798"/>
    </location>
</feature>
<dbReference type="GO" id="GO:0042754">
    <property type="term" value="P:negative regulation of circadian rhythm"/>
    <property type="evidence" value="ECO:0007669"/>
    <property type="project" value="InterPro"/>
</dbReference>
<evidence type="ECO:0000313" key="8">
    <source>
        <dbReference type="Proteomes" id="UP000298787"/>
    </source>
</evidence>
<proteinExistence type="inferred from homology"/>
<feature type="domain" description="Cyclin-like" evidence="5">
    <location>
        <begin position="130"/>
        <end position="214"/>
    </location>
</feature>
<dbReference type="Pfam" id="PF02984">
    <property type="entry name" value="Cyclin_C"/>
    <property type="match status" value="1"/>
</dbReference>
<feature type="compositionally biased region" description="Basic and acidic residues" evidence="4">
    <location>
        <begin position="799"/>
        <end position="811"/>
    </location>
</feature>
<protein>
    <submittedName>
        <fullName evidence="7">G2/mitotic-specific cyclin-B</fullName>
    </submittedName>
</protein>
<evidence type="ECO:0000313" key="7">
    <source>
        <dbReference type="EMBL" id="TKS81316.1"/>
    </source>
</evidence>
<feature type="compositionally biased region" description="Polar residues" evidence="4">
    <location>
        <begin position="426"/>
        <end position="445"/>
    </location>
</feature>
<accession>A0A4U5V0Y1</accession>
<dbReference type="InterPro" id="IPR006671">
    <property type="entry name" value="Cyclin_N"/>
</dbReference>
<dbReference type="AlphaFoldDB" id="A0A4U5V0Y1"/>
<comment type="similarity">
    <text evidence="3">Belongs to the cyclin family.</text>
</comment>
<keyword evidence="1 3" id="KW-0195">Cyclin</keyword>
<evidence type="ECO:0000256" key="4">
    <source>
        <dbReference type="SAM" id="MobiDB-lite"/>
    </source>
</evidence>
<dbReference type="FunFam" id="1.10.472.10:FF:000057">
    <property type="entry name" value="Cyclin N-terminal domain containing 2"/>
    <property type="match status" value="1"/>
</dbReference>
<feature type="region of interest" description="Disordered" evidence="4">
    <location>
        <begin position="540"/>
        <end position="587"/>
    </location>
</feature>
<dbReference type="Gene3D" id="1.10.472.10">
    <property type="entry name" value="Cyclin-like"/>
    <property type="match status" value="2"/>
</dbReference>
<dbReference type="Proteomes" id="UP000298787">
    <property type="component" value="Chromosome 13"/>
</dbReference>
<dbReference type="InterPro" id="IPR004367">
    <property type="entry name" value="Cyclin_C-dom"/>
</dbReference>
<dbReference type="SMART" id="SM00385">
    <property type="entry name" value="CYCLIN"/>
    <property type="match status" value="2"/>
</dbReference>
<dbReference type="SUPFAM" id="SSF47954">
    <property type="entry name" value="Cyclin-like"/>
    <property type="match status" value="2"/>
</dbReference>
<dbReference type="EMBL" id="CM014090">
    <property type="protein sequence ID" value="TKS81316.1"/>
    <property type="molecule type" value="Genomic_DNA"/>
</dbReference>
<dbReference type="GO" id="GO:0005634">
    <property type="term" value="C:nucleus"/>
    <property type="evidence" value="ECO:0007669"/>
    <property type="project" value="TreeGrafter"/>
</dbReference>
<dbReference type="PANTHER" id="PTHR34648">
    <property type="entry name" value="CLOCK-INTERACTING PACEMAKER"/>
    <property type="match status" value="1"/>
</dbReference>
<gene>
    <name evidence="7" type="ORF">D9C73_015421</name>
</gene>
<sequence>MTMARTGFCDSKPLLDLHKKADERRAPLRTWANTCGPIDRWQPVEVEESRMAPVKMETEHRWGLHSLQALVPSLLRHEVETALERLDLIWDRTYAWDMFLDMMRTQSHNSLPNADLPQHFTDVTHAILVDWLIQVHEMMHFQAETLYLAVHLLYRSLRQLKVATANLQLLGMVCLFLAAKKEECLLPEVSGLCYLMDHTYTKHQLLRMERKVLCGLKFDLSYCPPLHFLVLLASIARCSTKAVWMARYLLELSLLEAQCVVFLPVQLAGAALCLSRQVLQEPPTPEGEAAWCLASSLHVGSETALLRIMHILASAAAKAHTRETCATFIKFSSPETMHVSRHPGLKNAPRSSMPKEQPCLSEHSLCTASSKNAKDKSNSTTLLAIRNTKDADHSSGQGSRCSSEKDSGYSDGSDWQQTDVEDQRSNKSQSQGSEHAQTSQPGQNQEPKRENPGNSSAGRDLSPIYIINNMVLKQPDMIQKRVQLPQRNGSMETSSSGPAHMILLQQPSLLPTTHQLHKPLSRKPNTAGKKINGTYLPILNSYPRIAPHPSKKPPDKSSLNDESQNLSKRVCTEHKREDTSVTPSLPEQHINKQPKLAALTSGLPCSSLTRDGLASSSPTTVSLSQGTQSGSSLCTTTTSSFLSTRGLLRNGGTNIRHRRFFNTVQILKQSGLLDITLRTKELLRQSNATERDVAQLRQHTELLCQVASNPSGSLNGITAWEHLHRSMAESGSYPDLKILQNLQIPCHPDFPNKPENISTADTNSPLAAENSPQPRSRLLTTTPNPNQTCPVPQQSHSGQGRELEASCKSSEKITFTPPDSSTD</sequence>
<dbReference type="InterPro" id="IPR013763">
    <property type="entry name" value="Cyclin-like_dom"/>
</dbReference>
<dbReference type="SMART" id="SM01332">
    <property type="entry name" value="Cyclin_C"/>
    <property type="match status" value="1"/>
</dbReference>
<evidence type="ECO:0000256" key="3">
    <source>
        <dbReference type="RuleBase" id="RU000383"/>
    </source>
</evidence>